<dbReference type="RefSeq" id="WP_009283954.1">
    <property type="nucleotide sequence ID" value="NZ_CAIT01000009.1"/>
</dbReference>
<keyword evidence="5" id="KW-1185">Reference proteome</keyword>
<dbReference type="AlphaFoldDB" id="I2GNA8"/>
<feature type="domain" description="Sialate O-acetylesterase" evidence="3">
    <location>
        <begin position="122"/>
        <end position="342"/>
    </location>
</feature>
<dbReference type="Proteomes" id="UP000009309">
    <property type="component" value="Unassembled WGS sequence"/>
</dbReference>
<proteinExistence type="predicted"/>
<protein>
    <recommendedName>
        <fullName evidence="3">Sialate O-acetylesterase domain-containing protein</fullName>
    </recommendedName>
</protein>
<dbReference type="SUPFAM" id="SSF52266">
    <property type="entry name" value="SGNH hydrolase"/>
    <property type="match status" value="1"/>
</dbReference>
<evidence type="ECO:0000256" key="2">
    <source>
        <dbReference type="SAM" id="MobiDB-lite"/>
    </source>
</evidence>
<evidence type="ECO:0000313" key="5">
    <source>
        <dbReference type="Proteomes" id="UP000009309"/>
    </source>
</evidence>
<reference evidence="4 5" key="1">
    <citation type="journal article" date="2012" name="J. Bacteriol.">
        <title>Genome Sequence of the Filamentous Bacterium Fibrisoma limi BUZ 3T.</title>
        <authorList>
            <person name="Filippini M."/>
            <person name="Qi W."/>
            <person name="Jaenicke S."/>
            <person name="Goesmann A."/>
            <person name="Smits T.H."/>
            <person name="Bagheri H.C."/>
        </authorList>
    </citation>
    <scope>NUCLEOTIDE SEQUENCE [LARGE SCALE GENOMIC DNA]</scope>
    <source>
        <strain evidence="5">BUZ 3T</strain>
    </source>
</reference>
<dbReference type="InterPro" id="IPR036514">
    <property type="entry name" value="SGNH_hydro_sf"/>
</dbReference>
<dbReference type="Pfam" id="PF03629">
    <property type="entry name" value="SASA"/>
    <property type="match status" value="1"/>
</dbReference>
<evidence type="ECO:0000259" key="3">
    <source>
        <dbReference type="Pfam" id="PF03629"/>
    </source>
</evidence>
<gene>
    <name evidence="4" type="ORF">BN8_04641</name>
</gene>
<dbReference type="eggNOG" id="COG1572">
    <property type="taxonomic scope" value="Bacteria"/>
</dbReference>
<evidence type="ECO:0000313" key="4">
    <source>
        <dbReference type="EMBL" id="CCH55386.1"/>
    </source>
</evidence>
<feature type="compositionally biased region" description="Pro residues" evidence="2">
    <location>
        <begin position="750"/>
        <end position="767"/>
    </location>
</feature>
<name>I2GNA8_9BACT</name>
<dbReference type="GO" id="GO:0016788">
    <property type="term" value="F:hydrolase activity, acting on ester bonds"/>
    <property type="evidence" value="ECO:0007669"/>
    <property type="project" value="UniProtKB-ARBA"/>
</dbReference>
<dbReference type="OrthoDB" id="1488710at2"/>
<feature type="compositionally biased region" description="Low complexity" evidence="2">
    <location>
        <begin position="467"/>
        <end position="480"/>
    </location>
</feature>
<keyword evidence="1" id="KW-0378">Hydrolase</keyword>
<feature type="region of interest" description="Disordered" evidence="2">
    <location>
        <begin position="465"/>
        <end position="488"/>
    </location>
</feature>
<sequence>MRKLLIWTLLLWGISTGFALAQLTLSSPQSRIVYQRNQANQGTVWVAGQAPAGTSRVEARLVPISAGQGSPTDWTAINIISPNKSFSGTIPGRGGWYQLEVRALADNNVLASAGVSRVGIGEVFIVSGQSNAFGNDNATGAFDDRVSCLDFKDDNLNEQLLPVTFSHADGGRSIGPSNPMHIWGMLGDKLASRLNVPILFLGAAQPGTSSEQWRRSAENAPEYAQNLFPYRRLGAALLHYASRTGLRSVLWHQGEGDVGNDPQRYFDNVLFLINKSRQQTSYGSLAWVVSRATYVQGRTDGNIINAQNRLSNEVPNVFPGPSTDQLTGADNRPDDVHFMGAGLPRLTDLWDQSLNDNFFSRSQPLSPSGDRPAITTGFVLPASVNAGQVIYVPYVKNGPFEEGNQFKVQVLNSDGGVVSEIGTGTGNPLQVTLPGSLAPGNYRVRVTSTQPAFTGTPSDVFQVGNGPVQTPANPTQPTQPSENGGTPNEAIRMIGYKYDAVSHGFQLLVNATGPVEVRLQRIDGGPFGGETNWDAPTTSSDFAGFTHYRFYPPIAAGVGGVEPGRYRLSVRRQGDSGEGVWSDVTLLNGKFTTYTAGDNVQPTPAPVPTPPAPTPAPVQPTPPQPTTPPVVTNPTPTDGRIRRIGYKYDAISHGFQLLADASGAVEMRLERLDGSFSETNWGPATASTEYSGYTYYRFYMPPVIGFGGVEAGRYRLSVRSQGDSGNGVSAEVTLQDGVHEAAVVSGNQPPTTPVQPPTQQPAPPVQPPVSSNPTPDGTIRTIGYKYDMPTHGFQLLAEASAPVEMRLERLDGPFGETNWGPATNGNDYIGYNQYRYYAPLAVYPSGIGVGGVEPGRYRLSVRRQGDTGDGITTEVTLQNGVFAVYSPSARTAAVELARQPVSTEGSWRVWPNPFVDEVTISVPANLTTSRLRVVLTQLNGLRTEITGNDLRLEAGQLRVKIGASAEAFYILQILDGVRPVHSQKLIRQPQLLP</sequence>
<feature type="compositionally biased region" description="Pro residues" evidence="2">
    <location>
        <begin position="603"/>
        <end position="628"/>
    </location>
</feature>
<organism evidence="4 5">
    <name type="scientific">Fibrisoma limi BUZ 3</name>
    <dbReference type="NCBI Taxonomy" id="1185876"/>
    <lineage>
        <taxon>Bacteria</taxon>
        <taxon>Pseudomonadati</taxon>
        <taxon>Bacteroidota</taxon>
        <taxon>Cytophagia</taxon>
        <taxon>Cytophagales</taxon>
        <taxon>Spirosomataceae</taxon>
        <taxon>Fibrisoma</taxon>
    </lineage>
</organism>
<dbReference type="EMBL" id="CAIT01000009">
    <property type="protein sequence ID" value="CCH55386.1"/>
    <property type="molecule type" value="Genomic_DNA"/>
</dbReference>
<dbReference type="InterPro" id="IPR005181">
    <property type="entry name" value="SASA"/>
</dbReference>
<dbReference type="STRING" id="1185876.BN8_04641"/>
<accession>I2GNA8</accession>
<feature type="region of interest" description="Disordered" evidence="2">
    <location>
        <begin position="744"/>
        <end position="777"/>
    </location>
</feature>
<feature type="region of interest" description="Disordered" evidence="2">
    <location>
        <begin position="597"/>
        <end position="639"/>
    </location>
</feature>
<evidence type="ECO:0000256" key="1">
    <source>
        <dbReference type="ARBA" id="ARBA00022801"/>
    </source>
</evidence>
<comment type="caution">
    <text evidence="4">The sequence shown here is derived from an EMBL/GenBank/DDBJ whole genome shotgun (WGS) entry which is preliminary data.</text>
</comment>
<dbReference type="Gene3D" id="3.40.50.1110">
    <property type="entry name" value="SGNH hydrolase"/>
    <property type="match status" value="1"/>
</dbReference>